<evidence type="ECO:0000313" key="1">
    <source>
        <dbReference type="EMBL" id="MBP0945811.1"/>
    </source>
</evidence>
<evidence type="ECO:0000313" key="2">
    <source>
        <dbReference type="Proteomes" id="UP000673197"/>
    </source>
</evidence>
<dbReference type="EMBL" id="JAFFZW010000003">
    <property type="protein sequence ID" value="MBP0945811.1"/>
    <property type="molecule type" value="Genomic_DNA"/>
</dbReference>
<protein>
    <submittedName>
        <fullName evidence="1">DUF2971 domain-containing protein</fullName>
    </submittedName>
</protein>
<keyword evidence="2" id="KW-1185">Reference proteome</keyword>
<name>A0ABS4C684_9PSED</name>
<proteinExistence type="predicted"/>
<reference evidence="1 2" key="1">
    <citation type="journal article" date="2022" name="Syst. Appl. Microbiol.">
        <title>Pseudomonas alliivorans sp. nov., a plant-pathogenic bacterium isolated from onion foliage in Georgia, USA.</title>
        <authorList>
            <person name="Zhao M."/>
            <person name="Tyson C."/>
            <person name="Chen H.C."/>
            <person name="Paudel S."/>
            <person name="Gitaitis R."/>
            <person name="Kvitko B."/>
            <person name="Dutta B."/>
        </authorList>
    </citation>
    <scope>NUCLEOTIDE SEQUENCE [LARGE SCALE GENOMIC DNA]</scope>
    <source>
        <strain evidence="1 2">20GA0068</strain>
    </source>
</reference>
<dbReference type="RefSeq" id="WP_210041985.1">
    <property type="nucleotide sequence ID" value="NZ_JAFFZW010000003.1"/>
</dbReference>
<accession>A0ABS4C684</accession>
<gene>
    <name evidence="1" type="ORF">JTJ32_10765</name>
</gene>
<organism evidence="1 2">
    <name type="scientific">Pseudomonas alliivorans</name>
    <dbReference type="NCBI Taxonomy" id="2810613"/>
    <lineage>
        <taxon>Bacteria</taxon>
        <taxon>Pseudomonadati</taxon>
        <taxon>Pseudomonadota</taxon>
        <taxon>Gammaproteobacteria</taxon>
        <taxon>Pseudomonadales</taxon>
        <taxon>Pseudomonadaceae</taxon>
        <taxon>Pseudomonas</taxon>
    </lineage>
</organism>
<dbReference type="Proteomes" id="UP000673197">
    <property type="component" value="Unassembled WGS sequence"/>
</dbReference>
<dbReference type="Pfam" id="PF11185">
    <property type="entry name" value="DUF2971"/>
    <property type="match status" value="1"/>
</dbReference>
<comment type="caution">
    <text evidence="1">The sequence shown here is derived from an EMBL/GenBank/DDBJ whole genome shotgun (WGS) entry which is preliminary data.</text>
</comment>
<sequence>MKTRRVYHFCEAKYGLENIRKRRIKVSTFDDLNDPFELMCHDTSDPRLRSQLNQLKQTVEKEQGILCFSKDYSSPVQWAHYADRHRGICLGFDMPEEYLEDVIYRTKRIDFKAQPQDVIDGFDRQLRELLTTKYKHWSYEREVRSFGTLGVPDPSSGLYFSAFSEHMTLKEVIVGSGAAISRADLYEAIGDLEPVVCFKVRAAFRSYTMVKNKDDSLWK</sequence>
<dbReference type="InterPro" id="IPR021352">
    <property type="entry name" value="DUF2971"/>
</dbReference>